<keyword evidence="2" id="KW-1185">Reference proteome</keyword>
<gene>
    <name evidence="1" type="ORF">SAMN05877753_110114</name>
</gene>
<dbReference type="EMBL" id="OAOP01000010">
    <property type="protein sequence ID" value="SNX74839.1"/>
    <property type="molecule type" value="Genomic_DNA"/>
</dbReference>
<organism evidence="1 2">
    <name type="scientific">Bacillus oleivorans</name>
    <dbReference type="NCBI Taxonomy" id="1448271"/>
    <lineage>
        <taxon>Bacteria</taxon>
        <taxon>Bacillati</taxon>
        <taxon>Bacillota</taxon>
        <taxon>Bacilli</taxon>
        <taxon>Bacillales</taxon>
        <taxon>Bacillaceae</taxon>
        <taxon>Bacillus</taxon>
    </lineage>
</organism>
<accession>A0A285D4Z5</accession>
<dbReference type="Proteomes" id="UP000219546">
    <property type="component" value="Unassembled WGS sequence"/>
</dbReference>
<evidence type="ECO:0000313" key="2">
    <source>
        <dbReference type="Proteomes" id="UP000219546"/>
    </source>
</evidence>
<dbReference type="AlphaFoldDB" id="A0A285D4Z5"/>
<sequence length="121" mass="13183">MYISSTGQVGGLLNLSTLRIDLMNKTVETQVVNLLIFDTSVSPKATVFDETFNMPASSGTFRNFTPTIFPDQYEVVIRANTPNIVPFITGTAGVIGTLDANATFKSGDFFRWELPGAIVEL</sequence>
<reference evidence="1 2" key="1">
    <citation type="submission" date="2017-08" db="EMBL/GenBank/DDBJ databases">
        <authorList>
            <person name="de Groot N.N."/>
        </authorList>
    </citation>
    <scope>NUCLEOTIDE SEQUENCE [LARGE SCALE GENOMIC DNA]</scope>
    <source>
        <strain evidence="1 2">JC228</strain>
    </source>
</reference>
<dbReference type="RefSeq" id="WP_097160154.1">
    <property type="nucleotide sequence ID" value="NZ_JBEPMQ010000011.1"/>
</dbReference>
<name>A0A285D4Z5_9BACI</name>
<evidence type="ECO:0000313" key="1">
    <source>
        <dbReference type="EMBL" id="SNX74839.1"/>
    </source>
</evidence>
<protein>
    <submittedName>
        <fullName evidence="1">Uncharacterized protein</fullName>
    </submittedName>
</protein>
<proteinExistence type="predicted"/>